<sequence length="89" mass="9396">MTPSASGIPELFYGVPGRPGPAGHVVTIGELASIVQVHPNTVRNWIDKGDLPAFKTGTTWKIVTDKAIAFLEAQSNRSASAPDDHAADE</sequence>
<dbReference type="Gene3D" id="1.10.10.10">
    <property type="entry name" value="Winged helix-like DNA-binding domain superfamily/Winged helix DNA-binding domain"/>
    <property type="match status" value="1"/>
</dbReference>
<dbReference type="Proteomes" id="UP000547973">
    <property type="component" value="Unassembled WGS sequence"/>
</dbReference>
<feature type="domain" description="Helix-turn-helix" evidence="1">
    <location>
        <begin position="26"/>
        <end position="62"/>
    </location>
</feature>
<dbReference type="AlphaFoldDB" id="A0A7Y9ZCJ0"/>
<dbReference type="InterPro" id="IPR010093">
    <property type="entry name" value="SinI_DNA-bd"/>
</dbReference>
<dbReference type="InterPro" id="IPR041657">
    <property type="entry name" value="HTH_17"/>
</dbReference>
<comment type="caution">
    <text evidence="2">The sequence shown here is derived from an EMBL/GenBank/DDBJ whole genome shotgun (WGS) entry which is preliminary data.</text>
</comment>
<dbReference type="GO" id="GO:0003677">
    <property type="term" value="F:DNA binding"/>
    <property type="evidence" value="ECO:0007669"/>
    <property type="project" value="InterPro"/>
</dbReference>
<dbReference type="InterPro" id="IPR009061">
    <property type="entry name" value="DNA-bd_dom_put_sf"/>
</dbReference>
<accession>A0A7Y9ZCJ0</accession>
<dbReference type="OrthoDB" id="4871899at2"/>
<dbReference type="RefSeq" id="WP_062075500.1">
    <property type="nucleotide sequence ID" value="NZ_BBRC01000010.1"/>
</dbReference>
<organism evidence="2 3">
    <name type="scientific">Demequina lutea</name>
    <dbReference type="NCBI Taxonomy" id="431489"/>
    <lineage>
        <taxon>Bacteria</taxon>
        <taxon>Bacillati</taxon>
        <taxon>Actinomycetota</taxon>
        <taxon>Actinomycetes</taxon>
        <taxon>Micrococcales</taxon>
        <taxon>Demequinaceae</taxon>
        <taxon>Demequina</taxon>
    </lineage>
</organism>
<reference evidence="2 3" key="1">
    <citation type="submission" date="2020-07" db="EMBL/GenBank/DDBJ databases">
        <title>Sequencing the genomes of 1000 actinobacteria strains.</title>
        <authorList>
            <person name="Klenk H.-P."/>
        </authorList>
    </citation>
    <scope>NUCLEOTIDE SEQUENCE [LARGE SCALE GENOMIC DNA]</scope>
    <source>
        <strain evidence="2 3">DSM 19970</strain>
    </source>
</reference>
<evidence type="ECO:0000313" key="3">
    <source>
        <dbReference type="Proteomes" id="UP000547973"/>
    </source>
</evidence>
<dbReference type="Pfam" id="PF12728">
    <property type="entry name" value="HTH_17"/>
    <property type="match status" value="1"/>
</dbReference>
<gene>
    <name evidence="2" type="ORF">BKA03_003063</name>
</gene>
<name>A0A7Y9ZCJ0_9MICO</name>
<dbReference type="EMBL" id="JACBZO010000002">
    <property type="protein sequence ID" value="NYI42889.1"/>
    <property type="molecule type" value="Genomic_DNA"/>
</dbReference>
<dbReference type="InterPro" id="IPR036388">
    <property type="entry name" value="WH-like_DNA-bd_sf"/>
</dbReference>
<dbReference type="SUPFAM" id="SSF46955">
    <property type="entry name" value="Putative DNA-binding domain"/>
    <property type="match status" value="1"/>
</dbReference>
<keyword evidence="3" id="KW-1185">Reference proteome</keyword>
<dbReference type="NCBIfam" id="TIGR01764">
    <property type="entry name" value="excise"/>
    <property type="match status" value="1"/>
</dbReference>
<proteinExistence type="predicted"/>
<evidence type="ECO:0000259" key="1">
    <source>
        <dbReference type="Pfam" id="PF12728"/>
    </source>
</evidence>
<evidence type="ECO:0000313" key="2">
    <source>
        <dbReference type="EMBL" id="NYI42889.1"/>
    </source>
</evidence>
<protein>
    <submittedName>
        <fullName evidence="2">Excisionase family DNA binding protein</fullName>
    </submittedName>
</protein>